<dbReference type="InterPro" id="IPR050087">
    <property type="entry name" value="AON_synthase_class-II"/>
</dbReference>
<accession>A0AAW1PUT4</accession>
<keyword evidence="8" id="KW-0746">Sphingolipid metabolism</keyword>
<dbReference type="GO" id="GO:0016020">
    <property type="term" value="C:membrane"/>
    <property type="evidence" value="ECO:0007669"/>
    <property type="project" value="GOC"/>
</dbReference>
<evidence type="ECO:0000313" key="12">
    <source>
        <dbReference type="EMBL" id="KAK9817421.1"/>
    </source>
</evidence>
<evidence type="ECO:0000256" key="5">
    <source>
        <dbReference type="ARBA" id="ARBA00013220"/>
    </source>
</evidence>
<evidence type="ECO:0000256" key="3">
    <source>
        <dbReference type="ARBA" id="ARBA00004991"/>
    </source>
</evidence>
<evidence type="ECO:0000313" key="13">
    <source>
        <dbReference type="Proteomes" id="UP001438707"/>
    </source>
</evidence>
<sequence length="491" mass="53630">MVEAAGQQPLHSLDQAFHFVVNSCTHAWEVIGPGGQLHPELFIQSNGHLLLEGLLAVVIGYLLLQRSYKPSSAKKDADLTEQEIDQLCDEWKPEPLVPDVPADRKLQAPVITSEVGRHVTMGGKRVINMASCDFLGIAGDPVIKDMCRKTIEKYGVGSCGPRGFYGTIDVHLELEARLSKFMGTEEAIIYSYDLATVPSVIPAFANAKDVLICDEGVSWAVQNGCVLSRAKIRPFKHNDMADLRRVIQKEAADHAKQRKPLNRRFIIVEGVYAGSGDIAPMDEIFKLKEEFCYRLVVDESNALGVLGKRGRGACEHFGLEPQQVEIVTATMGNALSSVGGFCCGNHEMVDHQRLSGLGYCFSASLPPYLATAAIGALDVLESKWSGLQERLQQNAITMRSLLHDIPGLKMIGSDADSLSAVIHLQAKAAQQIVDHVLDSSSICISCQYRSCLELKQTEPTIRLVVTAAHEQQDLQQAAAALRQAARLHGLQ</sequence>
<dbReference type="AlphaFoldDB" id="A0AAW1PUT4"/>
<evidence type="ECO:0000256" key="7">
    <source>
        <dbReference type="ARBA" id="ARBA00022898"/>
    </source>
</evidence>
<dbReference type="Gene3D" id="3.90.1150.10">
    <property type="entry name" value="Aspartate Aminotransferase, domain 1"/>
    <property type="match status" value="1"/>
</dbReference>
<dbReference type="InterPro" id="IPR015422">
    <property type="entry name" value="PyrdxlP-dep_Trfase_small"/>
</dbReference>
<dbReference type="GO" id="GO:0005783">
    <property type="term" value="C:endoplasmic reticulum"/>
    <property type="evidence" value="ECO:0007669"/>
    <property type="project" value="TreeGrafter"/>
</dbReference>
<comment type="pathway">
    <text evidence="3">Sphingolipid metabolism.</text>
</comment>
<evidence type="ECO:0000259" key="11">
    <source>
        <dbReference type="Pfam" id="PF00155"/>
    </source>
</evidence>
<dbReference type="PANTHER" id="PTHR13693:SF2">
    <property type="entry name" value="SERINE PALMITOYLTRANSFERASE 1"/>
    <property type="match status" value="1"/>
</dbReference>
<dbReference type="GO" id="GO:0030170">
    <property type="term" value="F:pyridoxal phosphate binding"/>
    <property type="evidence" value="ECO:0007669"/>
    <property type="project" value="InterPro"/>
</dbReference>
<dbReference type="GO" id="GO:0004758">
    <property type="term" value="F:serine C-palmitoyltransferase activity"/>
    <property type="evidence" value="ECO:0007669"/>
    <property type="project" value="TreeGrafter"/>
</dbReference>
<dbReference type="Gene3D" id="3.40.640.10">
    <property type="entry name" value="Type I PLP-dependent aspartate aminotransferase-like (Major domain)"/>
    <property type="match status" value="1"/>
</dbReference>
<name>A0AAW1PUT4_9CHLO</name>
<dbReference type="InterPro" id="IPR015424">
    <property type="entry name" value="PyrdxlP-dep_Trfase"/>
</dbReference>
<evidence type="ECO:0000256" key="8">
    <source>
        <dbReference type="ARBA" id="ARBA00022919"/>
    </source>
</evidence>
<protein>
    <recommendedName>
        <fullName evidence="5">serine C-palmitoyltransferase</fullName>
        <ecNumber evidence="5">2.3.1.50</ecNumber>
    </recommendedName>
</protein>
<keyword evidence="6" id="KW-0808">Transferase</keyword>
<comment type="caution">
    <text evidence="12">The sequence shown here is derived from an EMBL/GenBank/DDBJ whole genome shotgun (WGS) entry which is preliminary data.</text>
</comment>
<dbReference type="Proteomes" id="UP001438707">
    <property type="component" value="Unassembled WGS sequence"/>
</dbReference>
<comment type="cofactor">
    <cofactor evidence="1">
        <name>pyridoxal 5'-phosphate</name>
        <dbReference type="ChEBI" id="CHEBI:597326"/>
    </cofactor>
</comment>
<proteinExistence type="inferred from homology"/>
<dbReference type="GO" id="GO:0046512">
    <property type="term" value="P:sphingosine biosynthetic process"/>
    <property type="evidence" value="ECO:0007669"/>
    <property type="project" value="TreeGrafter"/>
</dbReference>
<dbReference type="EC" id="2.3.1.50" evidence="5"/>
<evidence type="ECO:0000256" key="9">
    <source>
        <dbReference type="ARBA" id="ARBA00023098"/>
    </source>
</evidence>
<dbReference type="InterPro" id="IPR015421">
    <property type="entry name" value="PyrdxlP-dep_Trfase_major"/>
</dbReference>
<dbReference type="SUPFAM" id="SSF53383">
    <property type="entry name" value="PLP-dependent transferases"/>
    <property type="match status" value="1"/>
</dbReference>
<keyword evidence="13" id="KW-1185">Reference proteome</keyword>
<dbReference type="Pfam" id="PF00155">
    <property type="entry name" value="Aminotran_1_2"/>
    <property type="match status" value="1"/>
</dbReference>
<feature type="domain" description="Aminotransferase class I/classII large" evidence="11">
    <location>
        <begin position="125"/>
        <end position="481"/>
    </location>
</feature>
<keyword evidence="7" id="KW-0663">Pyridoxal phosphate</keyword>
<dbReference type="GO" id="GO:0046513">
    <property type="term" value="P:ceramide biosynthetic process"/>
    <property type="evidence" value="ECO:0007669"/>
    <property type="project" value="TreeGrafter"/>
</dbReference>
<keyword evidence="10" id="KW-0012">Acyltransferase</keyword>
<keyword evidence="9" id="KW-0443">Lipid metabolism</keyword>
<dbReference type="PANTHER" id="PTHR13693">
    <property type="entry name" value="CLASS II AMINOTRANSFERASE/8-AMINO-7-OXONONANOATE SYNTHASE"/>
    <property type="match status" value="1"/>
</dbReference>
<evidence type="ECO:0000256" key="10">
    <source>
        <dbReference type="ARBA" id="ARBA00023315"/>
    </source>
</evidence>
<comment type="similarity">
    <text evidence="4">Belongs to the class-II pyridoxal-phosphate-dependent aminotransferase family.</text>
</comment>
<comment type="pathway">
    <text evidence="2">Lipid metabolism; sphingolipid metabolism.</text>
</comment>
<dbReference type="InterPro" id="IPR004839">
    <property type="entry name" value="Aminotransferase_I/II_large"/>
</dbReference>
<evidence type="ECO:0000256" key="2">
    <source>
        <dbReference type="ARBA" id="ARBA00004760"/>
    </source>
</evidence>
<reference evidence="12 13" key="1">
    <citation type="journal article" date="2024" name="Nat. Commun.">
        <title>Phylogenomics reveals the evolutionary origins of lichenization in chlorophyte algae.</title>
        <authorList>
            <person name="Puginier C."/>
            <person name="Libourel C."/>
            <person name="Otte J."/>
            <person name="Skaloud P."/>
            <person name="Haon M."/>
            <person name="Grisel S."/>
            <person name="Petersen M."/>
            <person name="Berrin J.G."/>
            <person name="Delaux P.M."/>
            <person name="Dal Grande F."/>
            <person name="Keller J."/>
        </authorList>
    </citation>
    <scope>NUCLEOTIDE SEQUENCE [LARGE SCALE GENOMIC DNA]</scope>
    <source>
        <strain evidence="12 13">SAG 2145</strain>
    </source>
</reference>
<gene>
    <name evidence="12" type="ORF">WJX74_009527</name>
</gene>
<dbReference type="EMBL" id="JALJOS010000071">
    <property type="protein sequence ID" value="KAK9817421.1"/>
    <property type="molecule type" value="Genomic_DNA"/>
</dbReference>
<organism evidence="12 13">
    <name type="scientific">Apatococcus lobatus</name>
    <dbReference type="NCBI Taxonomy" id="904363"/>
    <lineage>
        <taxon>Eukaryota</taxon>
        <taxon>Viridiplantae</taxon>
        <taxon>Chlorophyta</taxon>
        <taxon>core chlorophytes</taxon>
        <taxon>Trebouxiophyceae</taxon>
        <taxon>Chlorellales</taxon>
        <taxon>Chlorellaceae</taxon>
        <taxon>Apatococcus</taxon>
    </lineage>
</organism>
<evidence type="ECO:0000256" key="4">
    <source>
        <dbReference type="ARBA" id="ARBA00008392"/>
    </source>
</evidence>
<evidence type="ECO:0000256" key="6">
    <source>
        <dbReference type="ARBA" id="ARBA00022679"/>
    </source>
</evidence>
<evidence type="ECO:0000256" key="1">
    <source>
        <dbReference type="ARBA" id="ARBA00001933"/>
    </source>
</evidence>